<dbReference type="RefSeq" id="WP_158193675.1">
    <property type="nucleotide sequence ID" value="NZ_CP046908.1"/>
</dbReference>
<dbReference type="KEGG" id="siw:GH266_09375"/>
<dbReference type="Gene3D" id="3.40.225.10">
    <property type="entry name" value="Class II aldolase/adducin N-terminal domain"/>
    <property type="match status" value="1"/>
</dbReference>
<proteinExistence type="predicted"/>
<reference evidence="2 3" key="1">
    <citation type="submission" date="2019-12" db="EMBL/GenBank/DDBJ databases">
        <title>The genome of Stappia indica PHM037.</title>
        <authorList>
            <person name="Kacar D."/>
            <person name="Galan B."/>
            <person name="Canedo L."/>
            <person name="Rodriguez P."/>
            <person name="de la Calle F."/>
            <person name="Garcia J.L."/>
        </authorList>
    </citation>
    <scope>NUCLEOTIDE SEQUENCE [LARGE SCALE GENOMIC DNA]</scope>
    <source>
        <strain evidence="2 3">PHM037</strain>
    </source>
</reference>
<dbReference type="InterPro" id="IPR036409">
    <property type="entry name" value="Aldolase_II/adducin_N_sf"/>
</dbReference>
<evidence type="ECO:0000313" key="2">
    <source>
        <dbReference type="EMBL" id="QGZ34710.1"/>
    </source>
</evidence>
<organism evidence="2 3">
    <name type="scientific">Stappia indica</name>
    <dbReference type="NCBI Taxonomy" id="538381"/>
    <lineage>
        <taxon>Bacteria</taxon>
        <taxon>Pseudomonadati</taxon>
        <taxon>Pseudomonadota</taxon>
        <taxon>Alphaproteobacteria</taxon>
        <taxon>Hyphomicrobiales</taxon>
        <taxon>Stappiaceae</taxon>
        <taxon>Stappia</taxon>
    </lineage>
</organism>
<dbReference type="SUPFAM" id="SSF53639">
    <property type="entry name" value="AraD/HMP-PK domain-like"/>
    <property type="match status" value="1"/>
</dbReference>
<feature type="domain" description="Class II aldolase/adducin N-terminal" evidence="1">
    <location>
        <begin position="28"/>
        <end position="227"/>
    </location>
</feature>
<dbReference type="SMART" id="SM01007">
    <property type="entry name" value="Aldolase_II"/>
    <property type="match status" value="1"/>
</dbReference>
<dbReference type="EMBL" id="CP046908">
    <property type="protein sequence ID" value="QGZ34710.1"/>
    <property type="molecule type" value="Genomic_DNA"/>
</dbReference>
<sequence>MINRWNDDEAAAWLRGAGEEEAERDLALRIYTSRLIGGETDLVLHGGGNTSVKTRRRMADGEFRPVLHVKGSGWDLGTIEAPGLPALELAPLCEARSGPALSDPQMVALLRAHLLDPGSPNPSIETLLHAFLPAKFVDHSHAAAVLALVNQPDAAAIGRRLYGRRLAIVPYVMPGYDLSIEAARIFDENPDCEGLWLVNHGLFTFGETARQSYDRMIEFVNMAEEHLAEHGVRLVPPLAPRGATAESRAFRDLLSERIRAAGPAFASGVALDFRADAAIDSLLQMPDLVEITGRGTITPDHVIRVKPFPLVLDGTESAAELDAALADFGGRYERYFEHHAAQASEPKTMLDPLPRVILVRGMGLFGVGGSAAEAGIVADLASQTARVIQAAEAYGRFTPLPTPDLFDMEYWSLEQAKLKK</sequence>
<evidence type="ECO:0000259" key="1">
    <source>
        <dbReference type="SMART" id="SM01007"/>
    </source>
</evidence>
<gene>
    <name evidence="2" type="ORF">GH266_09375</name>
</gene>
<protein>
    <submittedName>
        <fullName evidence="2">Class II aldolase</fullName>
    </submittedName>
</protein>
<dbReference type="InterPro" id="IPR001303">
    <property type="entry name" value="Aldolase_II/adducin_N"/>
</dbReference>
<evidence type="ECO:0000313" key="3">
    <source>
        <dbReference type="Proteomes" id="UP000435648"/>
    </source>
</evidence>
<dbReference type="Pfam" id="PF00596">
    <property type="entry name" value="Aldolase_II"/>
    <property type="match status" value="1"/>
</dbReference>
<name>A0A857C6W5_9HYPH</name>
<dbReference type="AlphaFoldDB" id="A0A857C6W5"/>
<dbReference type="OrthoDB" id="9774430at2"/>
<accession>A0A857C6W5</accession>
<dbReference type="Proteomes" id="UP000435648">
    <property type="component" value="Chromosome"/>
</dbReference>